<keyword evidence="1" id="KW-1133">Transmembrane helix</keyword>
<gene>
    <name evidence="3" type="ORF">CKY39_28055</name>
</gene>
<keyword evidence="1" id="KW-0472">Membrane</keyword>
<dbReference type="AlphaFoldDB" id="A0A250DUA7"/>
<evidence type="ECO:0000313" key="4">
    <source>
        <dbReference type="Proteomes" id="UP000217154"/>
    </source>
</evidence>
<dbReference type="Pfam" id="PF07811">
    <property type="entry name" value="TadE"/>
    <property type="match status" value="1"/>
</dbReference>
<organism evidence="3 4">
    <name type="scientific">Variovorax boronicumulans</name>
    <dbReference type="NCBI Taxonomy" id="436515"/>
    <lineage>
        <taxon>Bacteria</taxon>
        <taxon>Pseudomonadati</taxon>
        <taxon>Pseudomonadota</taxon>
        <taxon>Betaproteobacteria</taxon>
        <taxon>Burkholderiales</taxon>
        <taxon>Comamonadaceae</taxon>
        <taxon>Variovorax</taxon>
    </lineage>
</organism>
<keyword evidence="1" id="KW-0812">Transmembrane</keyword>
<reference evidence="3 4" key="1">
    <citation type="submission" date="2017-09" db="EMBL/GenBank/DDBJ databases">
        <title>The diverse metabolic capabilities of V. boronicumulans make it an excellent choice for continued studies on novel biodegradation.</title>
        <authorList>
            <person name="Sun S."/>
        </authorList>
    </citation>
    <scope>NUCLEOTIDE SEQUENCE [LARGE SCALE GENOMIC DNA]</scope>
    <source>
        <strain evidence="3 4">J1</strain>
    </source>
</reference>
<feature type="transmembrane region" description="Helical" evidence="1">
    <location>
        <begin position="6"/>
        <end position="29"/>
    </location>
</feature>
<sequence>MAAIEFALVFSLLFLVVYGLATFGAALYVQQVVSRAAEDGARAATLLQQPPNSANVRQVVVESLAHSLIVPASVGADMTNRKSWISNHTTIAPCTSATGATSCVVTVTYPYTGDARLLPWIPLVDASNWIKQLRSSATAALKTP</sequence>
<protein>
    <submittedName>
        <fullName evidence="3">Pilus assembly protein TadG</fullName>
    </submittedName>
</protein>
<dbReference type="InterPro" id="IPR012495">
    <property type="entry name" value="TadE-like_dom"/>
</dbReference>
<dbReference type="Proteomes" id="UP000217154">
    <property type="component" value="Chromosome"/>
</dbReference>
<proteinExistence type="predicted"/>
<dbReference type="EMBL" id="CP023284">
    <property type="protein sequence ID" value="ATA57946.1"/>
    <property type="molecule type" value="Genomic_DNA"/>
</dbReference>
<feature type="domain" description="TadE-like" evidence="2">
    <location>
        <begin position="2"/>
        <end position="42"/>
    </location>
</feature>
<evidence type="ECO:0000259" key="2">
    <source>
        <dbReference type="Pfam" id="PF07811"/>
    </source>
</evidence>
<dbReference type="KEGG" id="vbo:CKY39_28055"/>
<name>A0A250DUA7_9BURK</name>
<evidence type="ECO:0000256" key="1">
    <source>
        <dbReference type="SAM" id="Phobius"/>
    </source>
</evidence>
<accession>A0A250DUA7</accession>
<evidence type="ECO:0000313" key="3">
    <source>
        <dbReference type="EMBL" id="ATA57946.1"/>
    </source>
</evidence>